<evidence type="ECO:0000256" key="7">
    <source>
        <dbReference type="ARBA" id="ARBA00023242"/>
    </source>
</evidence>
<dbReference type="InterPro" id="IPR004198">
    <property type="entry name" value="Znf_C5HC2"/>
</dbReference>
<dbReference type="Gene3D" id="2.60.120.650">
    <property type="entry name" value="Cupin"/>
    <property type="match status" value="1"/>
</dbReference>
<dbReference type="OrthoDB" id="1678912at2759"/>
<feature type="compositionally biased region" description="Basic and acidic residues" evidence="9">
    <location>
        <begin position="1385"/>
        <end position="1395"/>
    </location>
</feature>
<evidence type="ECO:0000256" key="2">
    <source>
        <dbReference type="ARBA" id="ARBA00022723"/>
    </source>
</evidence>
<evidence type="ECO:0000256" key="3">
    <source>
        <dbReference type="ARBA" id="ARBA00022737"/>
    </source>
</evidence>
<dbReference type="InterPro" id="IPR011011">
    <property type="entry name" value="Znf_FYVE_PHD"/>
</dbReference>
<dbReference type="InterPro" id="IPR019787">
    <property type="entry name" value="Znf_PHD-finger"/>
</dbReference>
<comment type="subcellular location">
    <subcellularLocation>
        <location evidence="1">Nucleus</location>
    </subcellularLocation>
</comment>
<sequence length="1403" mass="158808">MHDSAPYKRSLSHGYLDEGDNNADSASASGRRSKRLKRDNTNSSSTTNGENTPQRSSSTVRCRGKSSTRKIAVDKVCETCGKPDRKLTTTATTATTAATASPNLSATAWPSTLLICDSCDNGYHMSCLDPPLETMPEHDWHCARCLVGTGEYGFEDGEVYSLREFQEKANKFRREYFANHMSGSLAATTVTGTSGEIKDGSGSAKKKAIPFDPVHPRRDRKSLSEKYRDQREEQQQKQLEIEEEVEAEFWRLLQNVEETTEVEYGADIHCTTHGSAFPTPEKNPLDPYSTDGWNLNVLPLYGESLFKHIKTDISGMTVPWAYVGMMFSTFCWHNEDHYAYSANYQHFGATKTWYGVPGEQTEAFEEAMRQHVPELFETQPDLLFQLVTLLPPDRLEKAGVDVYALDQRAGEFVITFPRAYHAGFNHGFNFNEAVNFAPTDWEPFGEMGAVRLREYRRQPCFSHDELLCTAAARDASIKTAKWLGPALRRLEEREMQERKGFRGRQEEVLALLSTDEERGKAQARLGAFVLRDGDLLEEEYQCSYCKVFSYLTQFRCEKSGTVLCLLHAETYDCCSDSLPEKLLGITAHTLYYRMTDAQISELTQRICDRAEIPERWAAKLDTILSESPRPSLKALQSLVSEGEKIPYALQGLTDLTDFVAQCNRWVNKATNYITRKQQNRRKNERAWRRSVGARSASAAAAAAATPSSSSAVTLMLSDERDFRDTRTVDDLRELLAEGEKLSFDCPQITALQEKLDEVEEFQREATAVLQNPYLSSSADVEQMVDSGEELGIPEGNEHLQHFKDLYLQGQAWEDKAAELIRMEVIHYQQLDALSVQAGRIPVSDKTLHEVKTILSKQREAENQIRAINEATKHPDLSQRPLYKDVRDLMESLVAMNSKPPGFIDLEREKKRHEDWMRKGKKLFGKGNAPLHILKMHMQYVVRKNSYCFDLEDQFRPPVEPPSREASPDAVTDAHQYLTGKAKSKDVFCLCRQPESGLMIECGVCHEWYHGKCLKIARGKFKEDDEYTCPICDWRVKIPRDAARPKLEDLIRWQDEIPDLPFQPEEQEILQIIVDQACAFRNFVAKFTRGEACVTIEELPTMKFYLRKIEGAEIMLAYETNHFRRMIHHLQPIAKEGSPPPIEQSLSTRKPRPTKQQKLMKDYNVDKPEDLPLEVRRQFQAANKRKSTEMQRSTSRTSNSIPPPPAPSHGAPQLQLHPMEHARSLSEENTVHGLPSQLSLSHITNPGGIHSPAPYPFPPAFTFGAPEDAAHFPPVSSGFYQHISASSALGGPPDDRQSNYDPGLFSPTSFAGHEASLRRASGMVKDDVDDVQHHHHQELFVSNPHENMDDIFADFTNQDDDDRQEDEMEQVEIGQPNEAQEALEALGKHDGFDGKGSDIMTDMN</sequence>
<dbReference type="Proteomes" id="UP000242877">
    <property type="component" value="Unassembled WGS sequence"/>
</dbReference>
<evidence type="ECO:0000256" key="5">
    <source>
        <dbReference type="ARBA" id="ARBA00022833"/>
    </source>
</evidence>
<dbReference type="InterPro" id="IPR019786">
    <property type="entry name" value="Zinc_finger_PHD-type_CS"/>
</dbReference>
<keyword evidence="3" id="KW-0677">Repeat</keyword>
<evidence type="ECO:0000259" key="11">
    <source>
        <dbReference type="PROSITE" id="PS51184"/>
    </source>
</evidence>
<dbReference type="InterPro" id="IPR003347">
    <property type="entry name" value="JmjC_dom"/>
</dbReference>
<dbReference type="Pfam" id="PF08429">
    <property type="entry name" value="PLU-1"/>
    <property type="match status" value="1"/>
</dbReference>
<dbReference type="FunFam" id="3.30.40.10:FF:000322">
    <property type="entry name" value="PHD transcription factor (Rum1)"/>
    <property type="match status" value="1"/>
</dbReference>
<dbReference type="CDD" id="cd15518">
    <property type="entry name" value="PHD_Ecm5p_Lid2p_like"/>
    <property type="match status" value="1"/>
</dbReference>
<keyword evidence="7" id="KW-0539">Nucleus</keyword>
<dbReference type="Gene3D" id="3.30.40.10">
    <property type="entry name" value="Zinc/RING finger domain, C3HC4 (zinc finger)"/>
    <property type="match status" value="2"/>
</dbReference>
<organism evidence="12 13">
    <name type="scientific">Ascosphaera apis ARSEF 7405</name>
    <dbReference type="NCBI Taxonomy" id="392613"/>
    <lineage>
        <taxon>Eukaryota</taxon>
        <taxon>Fungi</taxon>
        <taxon>Dikarya</taxon>
        <taxon>Ascomycota</taxon>
        <taxon>Pezizomycotina</taxon>
        <taxon>Eurotiomycetes</taxon>
        <taxon>Eurotiomycetidae</taxon>
        <taxon>Onygenales</taxon>
        <taxon>Ascosphaeraceae</taxon>
        <taxon>Ascosphaera</taxon>
    </lineage>
</organism>
<evidence type="ECO:0000256" key="8">
    <source>
        <dbReference type="PROSITE-ProRule" id="PRU00146"/>
    </source>
</evidence>
<keyword evidence="4 8" id="KW-0863">Zinc-finger</keyword>
<dbReference type="PANTHER" id="PTHR10694">
    <property type="entry name" value="LYSINE-SPECIFIC DEMETHYLASE"/>
    <property type="match status" value="1"/>
</dbReference>
<dbReference type="PROSITE" id="PS51184">
    <property type="entry name" value="JMJC"/>
    <property type="match status" value="1"/>
</dbReference>
<feature type="region of interest" description="Disordered" evidence="9">
    <location>
        <begin position="1131"/>
        <end position="1212"/>
    </location>
</feature>
<dbReference type="SMART" id="SM00249">
    <property type="entry name" value="PHD"/>
    <property type="match status" value="2"/>
</dbReference>
<dbReference type="SMART" id="SM00558">
    <property type="entry name" value="JmjC"/>
    <property type="match status" value="1"/>
</dbReference>
<dbReference type="GO" id="GO:0034647">
    <property type="term" value="F:histone H3K4me/H3K4me2/H3K4me3 demethylase activity"/>
    <property type="evidence" value="ECO:0007669"/>
    <property type="project" value="TreeGrafter"/>
</dbReference>
<feature type="domain" description="PHD-type" evidence="10">
    <location>
        <begin position="985"/>
        <end position="1034"/>
    </location>
</feature>
<name>A0A162IB29_9EURO</name>
<reference evidence="12 13" key="1">
    <citation type="journal article" date="2016" name="Genome Biol. Evol.">
        <title>Divergent and convergent evolution of fungal pathogenicity.</title>
        <authorList>
            <person name="Shang Y."/>
            <person name="Xiao G."/>
            <person name="Zheng P."/>
            <person name="Cen K."/>
            <person name="Zhan S."/>
            <person name="Wang C."/>
        </authorList>
    </citation>
    <scope>NUCLEOTIDE SEQUENCE [LARGE SCALE GENOMIC DNA]</scope>
    <source>
        <strain evidence="12 13">ARSEF 7405</strain>
    </source>
</reference>
<dbReference type="Pfam" id="PF02928">
    <property type="entry name" value="zf-C5HC2"/>
    <property type="match status" value="1"/>
</dbReference>
<proteinExistence type="predicted"/>
<dbReference type="PROSITE" id="PS50016">
    <property type="entry name" value="ZF_PHD_2"/>
    <property type="match status" value="2"/>
</dbReference>
<evidence type="ECO:0000313" key="12">
    <source>
        <dbReference type="EMBL" id="KZZ90973.1"/>
    </source>
</evidence>
<protein>
    <submittedName>
        <fullName evidence="12">PHD transcription factor</fullName>
    </submittedName>
</protein>
<evidence type="ECO:0000256" key="9">
    <source>
        <dbReference type="SAM" id="MobiDB-lite"/>
    </source>
</evidence>
<dbReference type="GO" id="GO:0008270">
    <property type="term" value="F:zinc ion binding"/>
    <property type="evidence" value="ECO:0007669"/>
    <property type="project" value="UniProtKB-KW"/>
</dbReference>
<accession>A0A162IB29</accession>
<evidence type="ECO:0000256" key="1">
    <source>
        <dbReference type="ARBA" id="ARBA00004123"/>
    </source>
</evidence>
<dbReference type="GO" id="GO:0006355">
    <property type="term" value="P:regulation of DNA-templated transcription"/>
    <property type="evidence" value="ECO:0007669"/>
    <property type="project" value="TreeGrafter"/>
</dbReference>
<dbReference type="InterPro" id="IPR013637">
    <property type="entry name" value="Lys_sp_deMease-like_dom"/>
</dbReference>
<keyword evidence="13" id="KW-1185">Reference proteome</keyword>
<evidence type="ECO:0000313" key="13">
    <source>
        <dbReference type="Proteomes" id="UP000242877"/>
    </source>
</evidence>
<dbReference type="Pfam" id="PF00628">
    <property type="entry name" value="PHD"/>
    <property type="match status" value="2"/>
</dbReference>
<feature type="compositionally biased region" description="Basic and acidic residues" evidence="9">
    <location>
        <begin position="1158"/>
        <end position="1176"/>
    </location>
</feature>
<keyword evidence="6" id="KW-0408">Iron</keyword>
<feature type="compositionally biased region" description="Basic and acidic residues" evidence="9">
    <location>
        <begin position="221"/>
        <end position="235"/>
    </location>
</feature>
<dbReference type="SUPFAM" id="SSF51197">
    <property type="entry name" value="Clavaminate synthase-like"/>
    <property type="match status" value="1"/>
</dbReference>
<feature type="compositionally biased region" description="Polar residues" evidence="9">
    <location>
        <begin position="1189"/>
        <end position="1199"/>
    </location>
</feature>
<feature type="domain" description="PHD-type" evidence="10">
    <location>
        <begin position="74"/>
        <end position="148"/>
    </location>
</feature>
<feature type="region of interest" description="Disordered" evidence="9">
    <location>
        <begin position="1285"/>
        <end position="1306"/>
    </location>
</feature>
<dbReference type="InterPro" id="IPR013083">
    <property type="entry name" value="Znf_RING/FYVE/PHD"/>
</dbReference>
<comment type="caution">
    <text evidence="12">The sequence shown here is derived from an EMBL/GenBank/DDBJ whole genome shotgun (WGS) entry which is preliminary data.</text>
</comment>
<dbReference type="PANTHER" id="PTHR10694:SF33">
    <property type="entry name" value="LYSINE-SPECIFIC DEMETHYLASE 5"/>
    <property type="match status" value="1"/>
</dbReference>
<feature type="region of interest" description="Disordered" evidence="9">
    <location>
        <begin position="194"/>
        <end position="235"/>
    </location>
</feature>
<dbReference type="PROSITE" id="PS01359">
    <property type="entry name" value="ZF_PHD_1"/>
    <property type="match status" value="2"/>
</dbReference>
<evidence type="ECO:0000256" key="4">
    <source>
        <dbReference type="ARBA" id="ARBA00022771"/>
    </source>
</evidence>
<feature type="domain" description="JmjC" evidence="11">
    <location>
        <begin position="287"/>
        <end position="453"/>
    </location>
</feature>
<dbReference type="GO" id="GO:0000785">
    <property type="term" value="C:chromatin"/>
    <property type="evidence" value="ECO:0007669"/>
    <property type="project" value="TreeGrafter"/>
</dbReference>
<evidence type="ECO:0000259" key="10">
    <source>
        <dbReference type="PROSITE" id="PS50016"/>
    </source>
</evidence>
<dbReference type="InterPro" id="IPR001965">
    <property type="entry name" value="Znf_PHD"/>
</dbReference>
<dbReference type="GO" id="GO:0005634">
    <property type="term" value="C:nucleus"/>
    <property type="evidence" value="ECO:0007669"/>
    <property type="project" value="UniProtKB-SubCell"/>
</dbReference>
<dbReference type="VEuPathDB" id="FungiDB:AAP_03614"/>
<dbReference type="Pfam" id="PF02373">
    <property type="entry name" value="JmjC"/>
    <property type="match status" value="1"/>
</dbReference>
<feature type="region of interest" description="Disordered" evidence="9">
    <location>
        <begin position="1"/>
        <end position="66"/>
    </location>
</feature>
<feature type="region of interest" description="Disordered" evidence="9">
    <location>
        <begin position="1383"/>
        <end position="1403"/>
    </location>
</feature>
<feature type="compositionally biased region" description="Polar residues" evidence="9">
    <location>
        <begin position="49"/>
        <end position="60"/>
    </location>
</feature>
<keyword evidence="5" id="KW-0862">Zinc</keyword>
<dbReference type="EMBL" id="AZGZ01000015">
    <property type="protein sequence ID" value="KZZ90973.1"/>
    <property type="molecule type" value="Genomic_DNA"/>
</dbReference>
<dbReference type="SUPFAM" id="SSF57903">
    <property type="entry name" value="FYVE/PHD zinc finger"/>
    <property type="match status" value="2"/>
</dbReference>
<gene>
    <name evidence="12" type="ORF">AAP_03614</name>
</gene>
<evidence type="ECO:0000256" key="6">
    <source>
        <dbReference type="ARBA" id="ARBA00023004"/>
    </source>
</evidence>
<keyword evidence="2" id="KW-0479">Metal-binding</keyword>